<dbReference type="Pfam" id="PF00797">
    <property type="entry name" value="Acetyltransf_2"/>
    <property type="match status" value="1"/>
</dbReference>
<evidence type="ECO:0000313" key="2">
    <source>
        <dbReference type="EMBL" id="CAG5080190.1"/>
    </source>
</evidence>
<dbReference type="EC" id="2.3.1.118" evidence="2"/>
<dbReference type="GO" id="GO:0046990">
    <property type="term" value="F:N-hydroxyarylamine O-acetyltransferase activity"/>
    <property type="evidence" value="ECO:0007669"/>
    <property type="project" value="UniProtKB-EC"/>
</dbReference>
<dbReference type="SUPFAM" id="SSF54001">
    <property type="entry name" value="Cysteine proteinases"/>
    <property type="match status" value="1"/>
</dbReference>
<evidence type="ECO:0000313" key="3">
    <source>
        <dbReference type="Proteomes" id="UP000681526"/>
    </source>
</evidence>
<dbReference type="PANTHER" id="PTHR11786:SF0">
    <property type="entry name" value="ARYLAMINE N-ACETYLTRANSFERASE 4-RELATED"/>
    <property type="match status" value="1"/>
</dbReference>
<keyword evidence="2" id="KW-0808">Transferase</keyword>
<name>A0ABN7RPG3_THEXY</name>
<dbReference type="InterPro" id="IPR038765">
    <property type="entry name" value="Papain-like_cys_pep_sf"/>
</dbReference>
<protein>
    <submittedName>
        <fullName evidence="2">N-acetyltransferase</fullName>
        <ecNumber evidence="2">2.3.1.118</ecNumber>
    </submittedName>
</protein>
<sequence length="292" mass="33754">MMLTRPEIKAYLRRIGIGEIQPPSLEFLAELHRAHVSAVSWQTVDIVAGRPVPIDLDASVRLMLENRSGYCFHLNGAFSVLLRSLGFRVYRHRAGVQPAGQEPRLSGFHLGLTVGLTDPSGQEQRYIVDVGLGDMPFEPIPLQDGTYEQGPLRYQVERSVVAEGGWRLVHDPLASFVGVDFAPEELEDIEEFKPRHEFYSRSPESPWHQLFLVRNRHAEGSNELRGCIWSRRDANGIEKIEIRSKSQWLEVLGDVFREHLTAYSRLERDELWHRVWKRHEEWKKEKMQQSNP</sequence>
<comment type="caution">
    <text evidence="2">The sequence shown here is derived from an EMBL/GenBank/DDBJ whole genome shotgun (WGS) entry which is preliminary data.</text>
</comment>
<gene>
    <name evidence="2" type="primary">txxe 584-M1_1640</name>
    <name evidence="2" type="ORF">TXXE_03990</name>
</gene>
<dbReference type="Proteomes" id="UP000681526">
    <property type="component" value="Unassembled WGS sequence"/>
</dbReference>
<reference evidence="2 3" key="1">
    <citation type="submission" date="2021-04" db="EMBL/GenBank/DDBJ databases">
        <authorList>
            <person name="Rakotoarivonina H."/>
        </authorList>
    </citation>
    <scope>NUCLEOTIDE SEQUENCE [LARGE SCALE GENOMIC DNA]</scope>
    <source>
        <strain evidence="2 3">XE</strain>
    </source>
</reference>
<keyword evidence="3" id="KW-1185">Reference proteome</keyword>
<dbReference type="InterPro" id="IPR001447">
    <property type="entry name" value="Arylamine_N-AcTrfase"/>
</dbReference>
<proteinExistence type="inferred from homology"/>
<organism evidence="2 3">
    <name type="scientific">Thermobacillus xylanilyticus</name>
    <dbReference type="NCBI Taxonomy" id="76633"/>
    <lineage>
        <taxon>Bacteria</taxon>
        <taxon>Bacillati</taxon>
        <taxon>Bacillota</taxon>
        <taxon>Bacilli</taxon>
        <taxon>Bacillales</taxon>
        <taxon>Paenibacillaceae</taxon>
        <taxon>Thermobacillus</taxon>
    </lineage>
</organism>
<dbReference type="Gene3D" id="3.30.2140.10">
    <property type="entry name" value="Arylamine N-acetyltransferase"/>
    <property type="match status" value="1"/>
</dbReference>
<evidence type="ECO:0000256" key="1">
    <source>
        <dbReference type="ARBA" id="ARBA00006547"/>
    </source>
</evidence>
<accession>A0ABN7RPG3</accession>
<dbReference type="Gene3D" id="2.40.128.150">
    <property type="entry name" value="Cysteine proteinases"/>
    <property type="match status" value="1"/>
</dbReference>
<dbReference type="PANTHER" id="PTHR11786">
    <property type="entry name" value="N-HYDROXYARYLAMINE O-ACETYLTRANSFERASE"/>
    <property type="match status" value="1"/>
</dbReference>
<dbReference type="EMBL" id="CAJRAY010000018">
    <property type="protein sequence ID" value="CAG5080190.1"/>
    <property type="molecule type" value="Genomic_DNA"/>
</dbReference>
<comment type="similarity">
    <text evidence="1">Belongs to the arylamine N-acetyltransferase family.</text>
</comment>
<keyword evidence="2" id="KW-0012">Acyltransferase</keyword>